<sequence>MATSAPSLTFAEVPSTYTCGNATISWNYKGPGQELSLFVFNNSATPLLHLPLISSSLLATAGSYFWEPVNVTNGVYAILAVGADIASISASFRVSSGSSSSCLYTSMASSAAPPEPATSNKSSQTGAIVGGIAGGVVFITALIGTCIYLALRSKAAPGYRWRSFTTAGRAARPARWSGLSSHVDLSAHNPPSSPLADATTPVPNPKDPTPLALLPRLEPNRRKPSVSLSAIPTAAISPPIDSPPCTAPAVPPVPPMLLDKELPHRPISYAVAAVADRPRRPRTFDAADAASVIWLRRHSSVAPHTRRPSGASAVPSSATSQMYRVRDSMWNASLSSPESRERASPDTWSVHRGTRNHTRTASTKEVAGDVPPLPDGEAGQPASTLAGTRHIGHASGPYRFGFVSPSCINDYSWAVRDTSFTKWGFPPATAATLCSCQIEFCKLINLTLVSPPQRVGYTCSLSRTSMYIS</sequence>
<name>R7S6U9_TRAVS</name>
<feature type="transmembrane region" description="Helical" evidence="2">
    <location>
        <begin position="127"/>
        <end position="151"/>
    </location>
</feature>
<dbReference type="EMBL" id="JH711799">
    <property type="protein sequence ID" value="EIW51626.1"/>
    <property type="molecule type" value="Genomic_DNA"/>
</dbReference>
<feature type="region of interest" description="Disordered" evidence="1">
    <location>
        <begin position="331"/>
        <end position="384"/>
    </location>
</feature>
<feature type="region of interest" description="Disordered" evidence="1">
    <location>
        <begin position="182"/>
        <end position="215"/>
    </location>
</feature>
<dbReference type="GeneID" id="19412444"/>
<organism evidence="3 4">
    <name type="scientific">Trametes versicolor (strain FP-101664)</name>
    <name type="common">White-rot fungus</name>
    <name type="synonym">Coriolus versicolor</name>
    <dbReference type="NCBI Taxonomy" id="717944"/>
    <lineage>
        <taxon>Eukaryota</taxon>
        <taxon>Fungi</taxon>
        <taxon>Dikarya</taxon>
        <taxon>Basidiomycota</taxon>
        <taxon>Agaricomycotina</taxon>
        <taxon>Agaricomycetes</taxon>
        <taxon>Polyporales</taxon>
        <taxon>Polyporaceae</taxon>
        <taxon>Trametes</taxon>
    </lineage>
</organism>
<proteinExistence type="predicted"/>
<evidence type="ECO:0000256" key="2">
    <source>
        <dbReference type="SAM" id="Phobius"/>
    </source>
</evidence>
<accession>R7S6U9</accession>
<gene>
    <name evidence="3" type="ORF">TRAVEDRAFT_24972</name>
</gene>
<keyword evidence="2" id="KW-1133">Transmembrane helix</keyword>
<evidence type="ECO:0000313" key="3">
    <source>
        <dbReference type="EMBL" id="EIW51626.1"/>
    </source>
</evidence>
<dbReference type="AlphaFoldDB" id="R7S6U9"/>
<protein>
    <submittedName>
        <fullName evidence="3">Uncharacterized protein</fullName>
    </submittedName>
</protein>
<dbReference type="RefSeq" id="XP_008045436.1">
    <property type="nucleotide sequence ID" value="XM_008047245.1"/>
</dbReference>
<keyword evidence="2" id="KW-0472">Membrane</keyword>
<dbReference type="Gene3D" id="1.20.5.510">
    <property type="entry name" value="Single helix bin"/>
    <property type="match status" value="1"/>
</dbReference>
<feature type="region of interest" description="Disordered" evidence="1">
    <location>
        <begin position="301"/>
        <end position="320"/>
    </location>
</feature>
<dbReference type="KEGG" id="tvs:TRAVEDRAFT_24972"/>
<reference evidence="4" key="1">
    <citation type="journal article" date="2012" name="Science">
        <title>The Paleozoic origin of enzymatic lignin decomposition reconstructed from 31 fungal genomes.</title>
        <authorList>
            <person name="Floudas D."/>
            <person name="Binder M."/>
            <person name="Riley R."/>
            <person name="Barry K."/>
            <person name="Blanchette R.A."/>
            <person name="Henrissat B."/>
            <person name="Martinez A.T."/>
            <person name="Otillar R."/>
            <person name="Spatafora J.W."/>
            <person name="Yadav J.S."/>
            <person name="Aerts A."/>
            <person name="Benoit I."/>
            <person name="Boyd A."/>
            <person name="Carlson A."/>
            <person name="Copeland A."/>
            <person name="Coutinho P.M."/>
            <person name="de Vries R.P."/>
            <person name="Ferreira P."/>
            <person name="Findley K."/>
            <person name="Foster B."/>
            <person name="Gaskell J."/>
            <person name="Glotzer D."/>
            <person name="Gorecki P."/>
            <person name="Heitman J."/>
            <person name="Hesse C."/>
            <person name="Hori C."/>
            <person name="Igarashi K."/>
            <person name="Jurgens J.A."/>
            <person name="Kallen N."/>
            <person name="Kersten P."/>
            <person name="Kohler A."/>
            <person name="Kuees U."/>
            <person name="Kumar T.K.A."/>
            <person name="Kuo A."/>
            <person name="LaButti K."/>
            <person name="Larrondo L.F."/>
            <person name="Lindquist E."/>
            <person name="Ling A."/>
            <person name="Lombard V."/>
            <person name="Lucas S."/>
            <person name="Lundell T."/>
            <person name="Martin R."/>
            <person name="McLaughlin D.J."/>
            <person name="Morgenstern I."/>
            <person name="Morin E."/>
            <person name="Murat C."/>
            <person name="Nagy L.G."/>
            <person name="Nolan M."/>
            <person name="Ohm R.A."/>
            <person name="Patyshakuliyeva A."/>
            <person name="Rokas A."/>
            <person name="Ruiz-Duenas F.J."/>
            <person name="Sabat G."/>
            <person name="Salamov A."/>
            <person name="Samejima M."/>
            <person name="Schmutz J."/>
            <person name="Slot J.C."/>
            <person name="St John F."/>
            <person name="Stenlid J."/>
            <person name="Sun H."/>
            <person name="Sun S."/>
            <person name="Syed K."/>
            <person name="Tsang A."/>
            <person name="Wiebenga A."/>
            <person name="Young D."/>
            <person name="Pisabarro A."/>
            <person name="Eastwood D.C."/>
            <person name="Martin F."/>
            <person name="Cullen D."/>
            <person name="Grigoriev I.V."/>
            <person name="Hibbett D.S."/>
        </authorList>
    </citation>
    <scope>NUCLEOTIDE SEQUENCE [LARGE SCALE GENOMIC DNA]</scope>
    <source>
        <strain evidence="4">FP-101664</strain>
    </source>
</reference>
<dbReference type="Proteomes" id="UP000054317">
    <property type="component" value="Unassembled WGS sequence"/>
</dbReference>
<evidence type="ECO:0000313" key="4">
    <source>
        <dbReference type="Proteomes" id="UP000054317"/>
    </source>
</evidence>
<keyword evidence="4" id="KW-1185">Reference proteome</keyword>
<dbReference type="OrthoDB" id="3266934at2759"/>
<dbReference type="OMA" id="RASPDTW"/>
<evidence type="ECO:0000256" key="1">
    <source>
        <dbReference type="SAM" id="MobiDB-lite"/>
    </source>
</evidence>
<keyword evidence="2" id="KW-0812">Transmembrane</keyword>